<dbReference type="PANTHER" id="PTHR12442">
    <property type="entry name" value="DYNEIN INTERMEDIATE CHAIN"/>
    <property type="match status" value="1"/>
</dbReference>
<dbReference type="PROSITE" id="PS50294">
    <property type="entry name" value="WD_REPEATS_REGION"/>
    <property type="match status" value="1"/>
</dbReference>
<dbReference type="Gene3D" id="2.130.10.10">
    <property type="entry name" value="YVTN repeat-like/Quinoprotein amine dehydrogenase"/>
    <property type="match status" value="1"/>
</dbReference>
<evidence type="ECO:0008006" key="8">
    <source>
        <dbReference type="Google" id="ProtNLM"/>
    </source>
</evidence>
<dbReference type="InterPro" id="IPR001680">
    <property type="entry name" value="WD40_rpt"/>
</dbReference>
<keyword evidence="2" id="KW-0963">Cytoplasm</keyword>
<keyword evidence="3 5" id="KW-0853">WD repeat</keyword>
<sequence length="532" mass="58511">MERLKELEEKRRQLKELRERRKQASVLTGERVLTARGQQPATTAMVSVSVQTDLEEDGTARGPEPAYHQRKEVVTYDKGIQTDPIGRDLEQENDSAAAAAANVIVENSSEIEDVQVRLELAKPVVVEDAAATLNDASFARLETFAPGAGAGEQALLHPEQQDCDGLMQWAMVSESVPLDSDSELVAQEFDPAKGILVVAYVRLPPAARRYASDETAWSVVNVVKCDSANGRNGLLVDLVEFRGTRVMSATILRRDHHESQVVTILLTTFTGKTTLYELRLKQKQKHEAPAAYVVQRNMIARHYFQHPVVAVLETSSVPGQERVIVAADDGTIAELSCLDLSVLRAPRRLRPVPLSRLLALDAEDESSEYSQRLKRLAKFDEVGVASMAYTREDPQHVWVGAEDGGIYKVDWDQPGPLCLALDNNGFQPVESHSTRVTELEFYQDDARRLMLLLSCSTDWTVRLWDVRAGGAAAAAAGAPLQLGTPVLGARWLCAADGGRSLRCSVRCADGRHVIAEWVFDSDSSLYTAVVIS</sequence>
<dbReference type="PROSITE" id="PS50082">
    <property type="entry name" value="WD_REPEATS_2"/>
    <property type="match status" value="1"/>
</dbReference>
<dbReference type="EMBL" id="OX365929">
    <property type="protein sequence ID" value="CAI4057826.1"/>
    <property type="molecule type" value="Genomic_DNA"/>
</dbReference>
<proteinExistence type="predicted"/>
<dbReference type="PROSITE" id="PS00678">
    <property type="entry name" value="WD_REPEATS_1"/>
    <property type="match status" value="1"/>
</dbReference>
<dbReference type="InterPro" id="IPR015943">
    <property type="entry name" value="WD40/YVTN_repeat-like_dom_sf"/>
</dbReference>
<comment type="subcellular location">
    <subcellularLocation>
        <location evidence="1">Cytoplasm</location>
    </subcellularLocation>
</comment>
<dbReference type="InterPro" id="IPR050687">
    <property type="entry name" value="Dynein_IC"/>
</dbReference>
<name>A0ABN8WVY1_SACUV</name>
<reference evidence="6" key="1">
    <citation type="submission" date="2022-10" db="EMBL/GenBank/DDBJ databases">
        <authorList>
            <person name="Byrne P K."/>
        </authorList>
    </citation>
    <scope>NUCLEOTIDE SEQUENCE</scope>
    <source>
        <strain evidence="6">ZP964</strain>
    </source>
</reference>
<evidence type="ECO:0000313" key="6">
    <source>
        <dbReference type="EMBL" id="CAI4057826.1"/>
    </source>
</evidence>
<dbReference type="SUPFAM" id="SSF50978">
    <property type="entry name" value="WD40 repeat-like"/>
    <property type="match status" value="1"/>
</dbReference>
<keyword evidence="7" id="KW-1185">Reference proteome</keyword>
<gene>
    <name evidence="6" type="primary">SUVZ02G5930</name>
    <name evidence="6" type="ORF">SUVZ_02G5930</name>
</gene>
<dbReference type="Proteomes" id="UP001162085">
    <property type="component" value="Chromosome 2"/>
</dbReference>
<dbReference type="PANTHER" id="PTHR12442:SF22">
    <property type="entry name" value="CYTOPLASMIC DYNEIN 1 INTERMEDIATE CHAIN-RELATED"/>
    <property type="match status" value="1"/>
</dbReference>
<evidence type="ECO:0000256" key="5">
    <source>
        <dbReference type="PROSITE-ProRule" id="PRU00221"/>
    </source>
</evidence>
<dbReference type="InterPro" id="IPR019775">
    <property type="entry name" value="WD40_repeat_CS"/>
</dbReference>
<evidence type="ECO:0000256" key="2">
    <source>
        <dbReference type="ARBA" id="ARBA00022490"/>
    </source>
</evidence>
<accession>A0ABN8WVY1</accession>
<organism evidence="6 7">
    <name type="scientific">Saccharomyces uvarum</name>
    <name type="common">Yeast</name>
    <name type="synonym">Saccharomyces bayanus var. uvarum</name>
    <dbReference type="NCBI Taxonomy" id="230603"/>
    <lineage>
        <taxon>Eukaryota</taxon>
        <taxon>Fungi</taxon>
        <taxon>Dikarya</taxon>
        <taxon>Ascomycota</taxon>
        <taxon>Saccharomycotina</taxon>
        <taxon>Saccharomycetes</taxon>
        <taxon>Saccharomycetales</taxon>
        <taxon>Saccharomycetaceae</taxon>
        <taxon>Saccharomyces</taxon>
    </lineage>
</organism>
<feature type="repeat" description="WD" evidence="5">
    <location>
        <begin position="429"/>
        <end position="474"/>
    </location>
</feature>
<keyword evidence="4" id="KW-0677">Repeat</keyword>
<dbReference type="InterPro" id="IPR036322">
    <property type="entry name" value="WD40_repeat_dom_sf"/>
</dbReference>
<evidence type="ECO:0000256" key="4">
    <source>
        <dbReference type="ARBA" id="ARBA00022737"/>
    </source>
</evidence>
<evidence type="ECO:0000313" key="7">
    <source>
        <dbReference type="Proteomes" id="UP001162085"/>
    </source>
</evidence>
<evidence type="ECO:0000256" key="3">
    <source>
        <dbReference type="ARBA" id="ARBA00022574"/>
    </source>
</evidence>
<evidence type="ECO:0000256" key="1">
    <source>
        <dbReference type="ARBA" id="ARBA00004496"/>
    </source>
</evidence>
<protein>
    <recommendedName>
        <fullName evidence="8">Dynein intermediate chain</fullName>
    </recommendedName>
</protein>